<organism evidence="6 8">
    <name type="scientific">Plectus sambesii</name>
    <dbReference type="NCBI Taxonomy" id="2011161"/>
    <lineage>
        <taxon>Eukaryota</taxon>
        <taxon>Metazoa</taxon>
        <taxon>Ecdysozoa</taxon>
        <taxon>Nematoda</taxon>
        <taxon>Chromadorea</taxon>
        <taxon>Plectida</taxon>
        <taxon>Plectina</taxon>
        <taxon>Plectoidea</taxon>
        <taxon>Plectidae</taxon>
        <taxon>Plectus</taxon>
    </lineage>
</organism>
<evidence type="ECO:0000256" key="3">
    <source>
        <dbReference type="ARBA" id="ARBA00023242"/>
    </source>
</evidence>
<name>A0A914W306_9BILA</name>
<evidence type="ECO:0000313" key="7">
    <source>
        <dbReference type="WBParaSite" id="PSAMB.scaffold3060size19825.g20147.t1"/>
    </source>
</evidence>
<evidence type="ECO:0000259" key="5">
    <source>
        <dbReference type="PROSITE" id="PS50888"/>
    </source>
</evidence>
<dbReference type="GO" id="GO:0046983">
    <property type="term" value="F:protein dimerization activity"/>
    <property type="evidence" value="ECO:0007669"/>
    <property type="project" value="InterPro"/>
</dbReference>
<evidence type="ECO:0000313" key="8">
    <source>
        <dbReference type="WBParaSite" id="PSAMB.scaffold3116size19617.g20427.t1"/>
    </source>
</evidence>
<dbReference type="InterPro" id="IPR036638">
    <property type="entry name" value="HLH_DNA-bd_sf"/>
</dbReference>
<feature type="domain" description="BHLH" evidence="5">
    <location>
        <begin position="14"/>
        <end position="68"/>
    </location>
</feature>
<dbReference type="GO" id="GO:0010557">
    <property type="term" value="P:positive regulation of macromolecule biosynthetic process"/>
    <property type="evidence" value="ECO:0007669"/>
    <property type="project" value="UniProtKB-ARBA"/>
</dbReference>
<sequence length="73" mass="8435">MPETGPTRKRNMDRRRESSRHAARDRRGKETNIFTELKDVVPLVNEPTITHIDRIAQLRLAATLVRLRGFAPT</sequence>
<evidence type="ECO:0000256" key="1">
    <source>
        <dbReference type="ARBA" id="ARBA00023015"/>
    </source>
</evidence>
<keyword evidence="2" id="KW-0804">Transcription</keyword>
<proteinExistence type="predicted"/>
<reference evidence="7 8" key="1">
    <citation type="submission" date="2022-11" db="UniProtKB">
        <authorList>
            <consortium name="WormBaseParasite"/>
        </authorList>
    </citation>
    <scope>IDENTIFICATION</scope>
</reference>
<feature type="compositionally biased region" description="Basic and acidic residues" evidence="4">
    <location>
        <begin position="14"/>
        <end position="30"/>
    </location>
</feature>
<evidence type="ECO:0000256" key="2">
    <source>
        <dbReference type="ARBA" id="ARBA00023163"/>
    </source>
</evidence>
<dbReference type="WBParaSite" id="PSAMB.scaffold3116size19617.g20427.t1">
    <property type="protein sequence ID" value="PSAMB.scaffold3116size19617.g20427.t1"/>
    <property type="gene ID" value="PSAMB.scaffold3116size19617.g20427"/>
</dbReference>
<dbReference type="PANTHER" id="PTHR23043:SF17">
    <property type="entry name" value="PROTEIN SIMILAR"/>
    <property type="match status" value="1"/>
</dbReference>
<dbReference type="AlphaFoldDB" id="A0A914W306"/>
<dbReference type="GO" id="GO:0000977">
    <property type="term" value="F:RNA polymerase II transcription regulatory region sequence-specific DNA binding"/>
    <property type="evidence" value="ECO:0007669"/>
    <property type="project" value="TreeGrafter"/>
</dbReference>
<dbReference type="PROSITE" id="PS50888">
    <property type="entry name" value="BHLH"/>
    <property type="match status" value="1"/>
</dbReference>
<dbReference type="GO" id="GO:0071456">
    <property type="term" value="P:cellular response to hypoxia"/>
    <property type="evidence" value="ECO:0007669"/>
    <property type="project" value="TreeGrafter"/>
</dbReference>
<dbReference type="PANTHER" id="PTHR23043">
    <property type="entry name" value="HYPOXIA-INDUCIBLE FACTOR 1 ALPHA"/>
    <property type="match status" value="1"/>
</dbReference>
<dbReference type="SUPFAM" id="SSF47459">
    <property type="entry name" value="HLH, helix-loop-helix DNA-binding domain"/>
    <property type="match status" value="1"/>
</dbReference>
<dbReference type="Pfam" id="PF23171">
    <property type="entry name" value="bHLH_HIF1A"/>
    <property type="match status" value="1"/>
</dbReference>
<evidence type="ECO:0000313" key="6">
    <source>
        <dbReference type="Proteomes" id="UP000887566"/>
    </source>
</evidence>
<feature type="region of interest" description="Disordered" evidence="4">
    <location>
        <begin position="1"/>
        <end position="31"/>
    </location>
</feature>
<dbReference type="GO" id="GO:0000981">
    <property type="term" value="F:DNA-binding transcription factor activity, RNA polymerase II-specific"/>
    <property type="evidence" value="ECO:0007669"/>
    <property type="project" value="TreeGrafter"/>
</dbReference>
<keyword evidence="1" id="KW-0805">Transcription regulation</keyword>
<evidence type="ECO:0000256" key="4">
    <source>
        <dbReference type="SAM" id="MobiDB-lite"/>
    </source>
</evidence>
<protein>
    <submittedName>
        <fullName evidence="7 8">BHLH domain-containing protein</fullName>
    </submittedName>
</protein>
<dbReference type="InterPro" id="IPR011598">
    <property type="entry name" value="bHLH_dom"/>
</dbReference>
<keyword evidence="6" id="KW-1185">Reference proteome</keyword>
<accession>A0A914W306</accession>
<keyword evidence="3" id="KW-0539">Nucleus</keyword>
<dbReference type="Proteomes" id="UP000887566">
    <property type="component" value="Unplaced"/>
</dbReference>
<dbReference type="WBParaSite" id="PSAMB.scaffold3060size19825.g20147.t1">
    <property type="protein sequence ID" value="PSAMB.scaffold3060size19825.g20147.t1"/>
    <property type="gene ID" value="PSAMB.scaffold3060size19825.g20147"/>
</dbReference>